<protein>
    <submittedName>
        <fullName evidence="1">Uncharacterized protein</fullName>
    </submittedName>
</protein>
<proteinExistence type="predicted"/>
<sequence length="34" mass="3937">MVSLKTKFAIFKISFSSNKIGEQYALLKIILQYL</sequence>
<name>A0A8S5RHB2_9VIRU</name>
<dbReference type="EMBL" id="BK059104">
    <property type="protein sequence ID" value="DAE30506.1"/>
    <property type="molecule type" value="Genomic_DNA"/>
</dbReference>
<evidence type="ECO:0000313" key="1">
    <source>
        <dbReference type="EMBL" id="DAE30506.1"/>
    </source>
</evidence>
<organism evidence="1">
    <name type="scientific">virus sp. ctiha2</name>
    <dbReference type="NCBI Taxonomy" id="2827299"/>
    <lineage>
        <taxon>Viruses</taxon>
    </lineage>
</organism>
<reference evidence="1" key="1">
    <citation type="journal article" date="2021" name="Proc. Natl. Acad. Sci. U.S.A.">
        <title>A Catalog of Tens of Thousands of Viruses from Human Metagenomes Reveals Hidden Associations with Chronic Diseases.</title>
        <authorList>
            <person name="Tisza M.J."/>
            <person name="Buck C.B."/>
        </authorList>
    </citation>
    <scope>NUCLEOTIDE SEQUENCE</scope>
    <source>
        <strain evidence="1">Ctiha2</strain>
    </source>
</reference>
<accession>A0A8S5RHB2</accession>